<dbReference type="EMBL" id="JAWCUI010000005">
    <property type="protein sequence ID" value="KAL1902284.1"/>
    <property type="molecule type" value="Genomic_DNA"/>
</dbReference>
<dbReference type="Proteomes" id="UP001583186">
    <property type="component" value="Unassembled WGS sequence"/>
</dbReference>
<gene>
    <name evidence="1" type="ORF">Sste5346_001260</name>
</gene>
<keyword evidence="2" id="KW-1185">Reference proteome</keyword>
<dbReference type="InterPro" id="IPR020835">
    <property type="entry name" value="Catalase_sf"/>
</dbReference>
<name>A0ABR3ZS19_9PEZI</name>
<evidence type="ECO:0000313" key="2">
    <source>
        <dbReference type="Proteomes" id="UP001583186"/>
    </source>
</evidence>
<organism evidence="1 2">
    <name type="scientific">Sporothrix stenoceras</name>
    <dbReference type="NCBI Taxonomy" id="5173"/>
    <lineage>
        <taxon>Eukaryota</taxon>
        <taxon>Fungi</taxon>
        <taxon>Dikarya</taxon>
        <taxon>Ascomycota</taxon>
        <taxon>Pezizomycotina</taxon>
        <taxon>Sordariomycetes</taxon>
        <taxon>Sordariomycetidae</taxon>
        <taxon>Ophiostomatales</taxon>
        <taxon>Ophiostomataceae</taxon>
        <taxon>Sporothrix</taxon>
    </lineage>
</organism>
<dbReference type="Gene3D" id="2.40.180.10">
    <property type="entry name" value="Catalase core domain"/>
    <property type="match status" value="1"/>
</dbReference>
<protein>
    <submittedName>
        <fullName evidence="1">Uncharacterized protein</fullName>
    </submittedName>
</protein>
<accession>A0ABR3ZS19</accession>
<reference evidence="1 2" key="1">
    <citation type="journal article" date="2024" name="IMA Fungus">
        <title>IMA Genome - F19 : A genome assembly and annotation guide to empower mycologists, including annotated draft genome sequences of Ceratocystis pirilliformis, Diaporthe australafricana, Fusarium ophioides, Paecilomyces lecythidis, and Sporothrix stenoceras.</title>
        <authorList>
            <person name="Aylward J."/>
            <person name="Wilson A.M."/>
            <person name="Visagie C.M."/>
            <person name="Spraker J."/>
            <person name="Barnes I."/>
            <person name="Buitendag C."/>
            <person name="Ceriani C."/>
            <person name="Del Mar Angel L."/>
            <person name="du Plessis D."/>
            <person name="Fuchs T."/>
            <person name="Gasser K."/>
            <person name="Kramer D."/>
            <person name="Li W."/>
            <person name="Munsamy K."/>
            <person name="Piso A."/>
            <person name="Price J.L."/>
            <person name="Sonnekus B."/>
            <person name="Thomas C."/>
            <person name="van der Nest A."/>
            <person name="van Dijk A."/>
            <person name="van Heerden A."/>
            <person name="van Vuuren N."/>
            <person name="Yilmaz N."/>
            <person name="Duong T.A."/>
            <person name="van der Merwe N.A."/>
            <person name="Wingfield M.J."/>
            <person name="Wingfield B.D."/>
        </authorList>
    </citation>
    <scope>NUCLEOTIDE SEQUENCE [LARGE SCALE GENOMIC DNA]</scope>
    <source>
        <strain evidence="1 2">CMW 5346</strain>
    </source>
</reference>
<sequence>MPFPNDDTYSGILASDNRDETKVLVVLAKSTGHPTLPGSSNESHLTSSNPRGIAIRFDLGNGEHTDIIAQSSVLFPGKTNSKVEAFYKAAGEGQDAFNNYLASNAALRHGQIRTGRYGIINADCFGSAGSEAELEKDLKYQLESGMKIAYDIKLFVAGPSGTVDDVTSLWSGSGPTLSLGTLTLDAVSKETHPTYNAEPNVAGILAVGDLVDL</sequence>
<comment type="caution">
    <text evidence="1">The sequence shown here is derived from an EMBL/GenBank/DDBJ whole genome shotgun (WGS) entry which is preliminary data.</text>
</comment>
<evidence type="ECO:0000313" key="1">
    <source>
        <dbReference type="EMBL" id="KAL1902284.1"/>
    </source>
</evidence>
<proteinExistence type="predicted"/>
<dbReference type="SUPFAM" id="SSF56634">
    <property type="entry name" value="Heme-dependent catalase-like"/>
    <property type="match status" value="1"/>
</dbReference>